<dbReference type="InterPro" id="IPR052965">
    <property type="entry name" value="Pigment-catalase-like"/>
</dbReference>
<evidence type="ECO:0000256" key="7">
    <source>
        <dbReference type="ARBA" id="ARBA00061364"/>
    </source>
</evidence>
<feature type="domain" description="Tetrahydrofolate dehydrogenase/cyclohydrolase NAD(P)-binding" evidence="9">
    <location>
        <begin position="167"/>
        <end position="235"/>
    </location>
</feature>
<dbReference type="GO" id="GO:0005737">
    <property type="term" value="C:cytoplasm"/>
    <property type="evidence" value="ECO:0007669"/>
    <property type="project" value="UniProtKB-ARBA"/>
</dbReference>
<feature type="domain" description="Tetrahydrofolate dehydrogenase/cyclohydrolase catalytic" evidence="8">
    <location>
        <begin position="9"/>
        <end position="124"/>
    </location>
</feature>
<dbReference type="PROSITE" id="PS00767">
    <property type="entry name" value="THF_DHG_CYH_2"/>
    <property type="match status" value="1"/>
</dbReference>
<dbReference type="EC" id="3.5.4.9" evidence="1"/>
<dbReference type="InterPro" id="IPR000672">
    <property type="entry name" value="THF_DH/CycHdrlase"/>
</dbReference>
<dbReference type="AlphaFoldDB" id="A0A7N2N4K8"/>
<dbReference type="SUPFAM" id="SSF51735">
    <property type="entry name" value="NAD(P)-binding Rossmann-fold domains"/>
    <property type="match status" value="1"/>
</dbReference>
<dbReference type="Pfam" id="PF02882">
    <property type="entry name" value="THF_DHG_CYH_C"/>
    <property type="match status" value="1"/>
</dbReference>
<dbReference type="Proteomes" id="UP000594261">
    <property type="component" value="Chromosome 12"/>
</dbReference>
<organism evidence="10 11">
    <name type="scientific">Quercus lobata</name>
    <name type="common">Valley oak</name>
    <dbReference type="NCBI Taxonomy" id="97700"/>
    <lineage>
        <taxon>Eukaryota</taxon>
        <taxon>Viridiplantae</taxon>
        <taxon>Streptophyta</taxon>
        <taxon>Embryophyta</taxon>
        <taxon>Tracheophyta</taxon>
        <taxon>Spermatophyta</taxon>
        <taxon>Magnoliopsida</taxon>
        <taxon>eudicotyledons</taxon>
        <taxon>Gunneridae</taxon>
        <taxon>Pentapetalae</taxon>
        <taxon>rosids</taxon>
        <taxon>fabids</taxon>
        <taxon>Fagales</taxon>
        <taxon>Fagaceae</taxon>
        <taxon>Quercus</taxon>
    </lineage>
</organism>
<evidence type="ECO:0000256" key="1">
    <source>
        <dbReference type="ARBA" id="ARBA00012776"/>
    </source>
</evidence>
<dbReference type="HAMAP" id="MF_01576">
    <property type="entry name" value="THF_DHG_CYH"/>
    <property type="match status" value="1"/>
</dbReference>
<evidence type="ECO:0000256" key="5">
    <source>
        <dbReference type="ARBA" id="ARBA00023268"/>
    </source>
</evidence>
<keyword evidence="5" id="KW-0511">Multifunctional enzyme</keyword>
<dbReference type="SUPFAM" id="SSF53223">
    <property type="entry name" value="Aminoacid dehydrogenase-like, N-terminal domain"/>
    <property type="match status" value="1"/>
</dbReference>
<keyword evidence="11" id="KW-1185">Reference proteome</keyword>
<dbReference type="Gene3D" id="3.40.50.10860">
    <property type="entry name" value="Leucine Dehydrogenase, chain A, domain 1"/>
    <property type="match status" value="2"/>
</dbReference>
<sequence length="565" mass="60971">MSDHKANIIDGKAIAQTIRNEIASEVHYLSNKHGKVPGLAVVIVGNRKDSQSYVSMKRKACAEVGIKSFDIDLPEQVSEADLVAKVHELNANPDVHGILVQLPLPKHINEETVLTEISIEKDVDGFHPLNIGKLAMKGREPLFHPCTPKGCLELLSRSGITIKGKKVKGSWIKPGAAVIDVGTNAIDDPSKKSGYRLVGDVDFQEACKVAEWITPVPGGVGPMTVAMLLKNTLEVGQGLNTIDPSLAQRGPPRIGTKKANLDPVVDHIIKEFNFQVVDNISPVNGAPNCGPIVADDTDRIQFALNLEFLEAEFFLNGALGHGLDSIEPSYAQGGPPPIGATKANLDPLVRQIFEEFGYQEVGHLRAIITRVGGIPRPLLDLSPQNFAKIFDEAAGFKLSPPFDPYLNTLNYLLATYVIPYVGLVGYVGTIPNLSKKSSLSLVASLLGVEAGQDAVIRTLLYERAEEKVLPYDITVAQFTGYISRLRNNLAMCGIKDEGIIVPLYLGAENLMDSNILSANTDSVSYARTPPEILRIVYGTGNEHVPGGFYPHGGGGNIARSFLKKA</sequence>
<evidence type="ECO:0000256" key="2">
    <source>
        <dbReference type="ARBA" id="ARBA00022563"/>
    </source>
</evidence>
<dbReference type="InterPro" id="IPR036291">
    <property type="entry name" value="NAD(P)-bd_dom_sf"/>
</dbReference>
<dbReference type="PANTHER" id="PTHR31694:SF26">
    <property type="entry name" value="OS05G0151100 PROTEIN"/>
    <property type="match status" value="1"/>
</dbReference>
<evidence type="ECO:0000259" key="8">
    <source>
        <dbReference type="Pfam" id="PF00763"/>
    </source>
</evidence>
<reference evidence="10" key="2">
    <citation type="submission" date="2021-01" db="UniProtKB">
        <authorList>
            <consortium name="EnsemblPlants"/>
        </authorList>
    </citation>
    <scope>IDENTIFICATION</scope>
</reference>
<keyword evidence="2" id="KW-0554">One-carbon metabolism</keyword>
<comment type="catalytic activity">
    <reaction evidence="6">
        <text>(6R)-5,10-methenyltetrahydrofolate + H2O = (6R)-10-formyltetrahydrofolate + H(+)</text>
        <dbReference type="Rhea" id="RHEA:23700"/>
        <dbReference type="ChEBI" id="CHEBI:15377"/>
        <dbReference type="ChEBI" id="CHEBI:15378"/>
        <dbReference type="ChEBI" id="CHEBI:57455"/>
        <dbReference type="ChEBI" id="CHEBI:195366"/>
        <dbReference type="EC" id="3.5.4.9"/>
    </reaction>
</comment>
<dbReference type="PRINTS" id="PR00085">
    <property type="entry name" value="THFDHDRGNASE"/>
</dbReference>
<dbReference type="GO" id="GO:0004477">
    <property type="term" value="F:methenyltetrahydrofolate cyclohydrolase activity"/>
    <property type="evidence" value="ECO:0007669"/>
    <property type="project" value="UniProtKB-EC"/>
</dbReference>
<dbReference type="Gramene" id="QL12p027065:mrna">
    <property type="protein sequence ID" value="QL12p027065:mrna"/>
    <property type="gene ID" value="QL12p027065"/>
</dbReference>
<protein>
    <recommendedName>
        <fullName evidence="1">methenyltetrahydrofolate cyclohydrolase</fullName>
        <ecNumber evidence="1">3.5.4.9</ecNumber>
    </recommendedName>
</protein>
<dbReference type="EnsemblPlants" id="QL12p027065:mrna">
    <property type="protein sequence ID" value="QL12p027065:mrna"/>
    <property type="gene ID" value="QL12p027065"/>
</dbReference>
<name>A0A7N2N4K8_QUELO</name>
<evidence type="ECO:0000313" key="11">
    <source>
        <dbReference type="Proteomes" id="UP000594261"/>
    </source>
</evidence>
<dbReference type="PROSITE" id="PS00766">
    <property type="entry name" value="THF_DHG_CYH_1"/>
    <property type="match status" value="1"/>
</dbReference>
<evidence type="ECO:0000256" key="6">
    <source>
        <dbReference type="ARBA" id="ARBA00036357"/>
    </source>
</evidence>
<proteinExistence type="inferred from homology"/>
<dbReference type="PANTHER" id="PTHR31694">
    <property type="entry name" value="DESICCATION-LIKE PROTEIN"/>
    <property type="match status" value="1"/>
</dbReference>
<evidence type="ECO:0000256" key="3">
    <source>
        <dbReference type="ARBA" id="ARBA00022801"/>
    </source>
</evidence>
<dbReference type="InParanoid" id="A0A7N2N4K8"/>
<comment type="similarity">
    <text evidence="7">Belongs to the tetrahydrofolate dehydrogenase/cyclohydrolase family.</text>
</comment>
<dbReference type="Pfam" id="PF00763">
    <property type="entry name" value="THF_DHG_CYH"/>
    <property type="match status" value="1"/>
</dbReference>
<reference evidence="10 11" key="1">
    <citation type="journal article" date="2016" name="G3 (Bethesda)">
        <title>First Draft Assembly and Annotation of the Genome of a California Endemic Oak Quercus lobata Nee (Fagaceae).</title>
        <authorList>
            <person name="Sork V.L."/>
            <person name="Fitz-Gibbon S.T."/>
            <person name="Puiu D."/>
            <person name="Crepeau M."/>
            <person name="Gugger P.F."/>
            <person name="Sherman R."/>
            <person name="Stevens K."/>
            <person name="Langley C.H."/>
            <person name="Pellegrini M."/>
            <person name="Salzberg S.L."/>
        </authorList>
    </citation>
    <scope>NUCLEOTIDE SEQUENCE [LARGE SCALE GENOMIC DNA]</scope>
    <source>
        <strain evidence="10 11">cv. SW786</strain>
    </source>
</reference>
<dbReference type="FunCoup" id="A0A7N2N4K8">
    <property type="interactions" value="59"/>
</dbReference>
<accession>A0A7N2N4K8</accession>
<evidence type="ECO:0000256" key="4">
    <source>
        <dbReference type="ARBA" id="ARBA00023002"/>
    </source>
</evidence>
<dbReference type="GO" id="GO:0006730">
    <property type="term" value="P:one-carbon metabolic process"/>
    <property type="evidence" value="ECO:0007669"/>
    <property type="project" value="UniProtKB-KW"/>
</dbReference>
<keyword evidence="4" id="KW-0560">Oxidoreductase</keyword>
<dbReference type="Gene3D" id="3.40.50.720">
    <property type="entry name" value="NAD(P)-binding Rossmann-like Domain"/>
    <property type="match status" value="2"/>
</dbReference>
<dbReference type="InterPro" id="IPR020630">
    <property type="entry name" value="THF_DH/CycHdrlase_cat_dom"/>
</dbReference>
<dbReference type="FunFam" id="3.40.50.10860:FF:000001">
    <property type="entry name" value="Bifunctional protein FolD"/>
    <property type="match status" value="1"/>
</dbReference>
<evidence type="ECO:0000259" key="9">
    <source>
        <dbReference type="Pfam" id="PF02882"/>
    </source>
</evidence>
<dbReference type="InterPro" id="IPR020631">
    <property type="entry name" value="THF_DH/CycHdrlase_NAD-bd_dom"/>
</dbReference>
<evidence type="ECO:0000313" key="10">
    <source>
        <dbReference type="EnsemblPlants" id="QL12p027065:mrna"/>
    </source>
</evidence>
<keyword evidence="3" id="KW-0378">Hydrolase</keyword>
<dbReference type="Pfam" id="PF13668">
    <property type="entry name" value="Ferritin_2"/>
    <property type="match status" value="1"/>
</dbReference>
<dbReference type="InterPro" id="IPR046346">
    <property type="entry name" value="Aminoacid_DH-like_N_sf"/>
</dbReference>
<dbReference type="EMBL" id="LRBV02000012">
    <property type="status" value="NOT_ANNOTATED_CDS"/>
    <property type="molecule type" value="Genomic_DNA"/>
</dbReference>
<dbReference type="GO" id="GO:0004488">
    <property type="term" value="F:methylenetetrahydrofolate dehydrogenase (NADP+) activity"/>
    <property type="evidence" value="ECO:0007669"/>
    <property type="project" value="InterPro"/>
</dbReference>
<dbReference type="InterPro" id="IPR020867">
    <property type="entry name" value="THF_DH/CycHdrlase_CS"/>
</dbReference>